<dbReference type="Proteomes" id="UP001604277">
    <property type="component" value="Unassembled WGS sequence"/>
</dbReference>
<proteinExistence type="predicted"/>
<evidence type="ECO:0000313" key="3">
    <source>
        <dbReference type="Proteomes" id="UP001604277"/>
    </source>
</evidence>
<dbReference type="EMBL" id="JBFOLJ010000001">
    <property type="protein sequence ID" value="KAL2559246.1"/>
    <property type="molecule type" value="Genomic_DNA"/>
</dbReference>
<organism evidence="2 3">
    <name type="scientific">Forsythia ovata</name>
    <dbReference type="NCBI Taxonomy" id="205694"/>
    <lineage>
        <taxon>Eukaryota</taxon>
        <taxon>Viridiplantae</taxon>
        <taxon>Streptophyta</taxon>
        <taxon>Embryophyta</taxon>
        <taxon>Tracheophyta</taxon>
        <taxon>Spermatophyta</taxon>
        <taxon>Magnoliopsida</taxon>
        <taxon>eudicotyledons</taxon>
        <taxon>Gunneridae</taxon>
        <taxon>Pentapetalae</taxon>
        <taxon>asterids</taxon>
        <taxon>lamiids</taxon>
        <taxon>Lamiales</taxon>
        <taxon>Oleaceae</taxon>
        <taxon>Forsythieae</taxon>
        <taxon>Forsythia</taxon>
    </lineage>
</organism>
<dbReference type="AlphaFoldDB" id="A0ABD1XB99"/>
<protein>
    <submittedName>
        <fullName evidence="2">Uncharacterized protein</fullName>
    </submittedName>
</protein>
<comment type="caution">
    <text evidence="2">The sequence shown here is derived from an EMBL/GenBank/DDBJ whole genome shotgun (WGS) entry which is preliminary data.</text>
</comment>
<gene>
    <name evidence="2" type="ORF">Fot_03985</name>
</gene>
<sequence>MEVNNNNRVAIKDAIDLLKVFEAQCTWMMTCWVIFVDCAKRRRNVSGSKRNRGINNGTAKPKKKKVNIPVPEGHTKQARDASSSQAFTEVVQTTQTVTVDAHINLEKTTGNGSSHKINFNAKSVEEEAAHHKSLTNSCEHAIKNIQTSVNLSTNSCGGRLDKKV</sequence>
<evidence type="ECO:0000256" key="1">
    <source>
        <dbReference type="SAM" id="MobiDB-lite"/>
    </source>
</evidence>
<reference evidence="3" key="1">
    <citation type="submission" date="2024-07" db="EMBL/GenBank/DDBJ databases">
        <title>Two chromosome-level genome assemblies of Korean endemic species Abeliophyllum distichum and Forsythia ovata (Oleaceae).</title>
        <authorList>
            <person name="Jang H."/>
        </authorList>
    </citation>
    <scope>NUCLEOTIDE SEQUENCE [LARGE SCALE GENOMIC DNA]</scope>
</reference>
<accession>A0ABD1XB99</accession>
<keyword evidence="3" id="KW-1185">Reference proteome</keyword>
<feature type="region of interest" description="Disordered" evidence="1">
    <location>
        <begin position="46"/>
        <end position="86"/>
    </location>
</feature>
<evidence type="ECO:0000313" key="2">
    <source>
        <dbReference type="EMBL" id="KAL2559246.1"/>
    </source>
</evidence>
<name>A0ABD1XB99_9LAMI</name>